<name>A0A0D1EDT5_9RHOB</name>
<evidence type="ECO:0000259" key="1">
    <source>
        <dbReference type="PROSITE" id="PS51094"/>
    </source>
</evidence>
<dbReference type="AlphaFoldDB" id="A0A0D1EDT5"/>
<dbReference type="EMBL" id="JYFE01000060">
    <property type="protein sequence ID" value="KIT15106.1"/>
    <property type="molecule type" value="Genomic_DNA"/>
</dbReference>
<dbReference type="InterPro" id="IPR016152">
    <property type="entry name" value="PTrfase/Anion_transptr"/>
</dbReference>
<dbReference type="PANTHER" id="PTHR47738">
    <property type="entry name" value="PTS SYSTEM FRUCTOSE-LIKE EIIA COMPONENT-RELATED"/>
    <property type="match status" value="1"/>
</dbReference>
<protein>
    <submittedName>
        <fullName evidence="2">PtsN protein</fullName>
        <ecNumber evidence="2">2.7.1.-</ecNumber>
    </submittedName>
</protein>
<dbReference type="EC" id="2.7.1.-" evidence="2"/>
<evidence type="ECO:0000313" key="3">
    <source>
        <dbReference type="Proteomes" id="UP000032232"/>
    </source>
</evidence>
<dbReference type="GO" id="GO:0030295">
    <property type="term" value="F:protein kinase activator activity"/>
    <property type="evidence" value="ECO:0007669"/>
    <property type="project" value="TreeGrafter"/>
</dbReference>
<dbReference type="InterPro" id="IPR051541">
    <property type="entry name" value="PTS_SugarTrans_NitroReg"/>
</dbReference>
<keyword evidence="2" id="KW-0808">Transferase</keyword>
<dbReference type="STRING" id="935700.jaqu_34330"/>
<dbReference type="PROSITE" id="PS51094">
    <property type="entry name" value="PTS_EIIA_TYPE_2"/>
    <property type="match status" value="1"/>
</dbReference>
<dbReference type="Pfam" id="PF00359">
    <property type="entry name" value="PTS_EIIA_2"/>
    <property type="match status" value="1"/>
</dbReference>
<proteinExistence type="predicted"/>
<dbReference type="InterPro" id="IPR002178">
    <property type="entry name" value="PTS_EIIA_type-2_dom"/>
</dbReference>
<accession>A0A0D1EDT5</accession>
<dbReference type="PANTHER" id="PTHR47738:SF1">
    <property type="entry name" value="NITROGEN REGULATORY PROTEIN"/>
    <property type="match status" value="1"/>
</dbReference>
<gene>
    <name evidence="2" type="primary">ptsN</name>
    <name evidence="2" type="ORF">jaqu_34330</name>
</gene>
<dbReference type="PROSITE" id="PS00372">
    <property type="entry name" value="PTS_EIIA_TYPE_2_HIS"/>
    <property type="match status" value="1"/>
</dbReference>
<dbReference type="SUPFAM" id="SSF55804">
    <property type="entry name" value="Phoshotransferase/anion transport protein"/>
    <property type="match status" value="1"/>
</dbReference>
<dbReference type="PATRIC" id="fig|935700.4.peg.3543"/>
<organism evidence="2 3">
    <name type="scientific">Jannaschia aquimarina</name>
    <dbReference type="NCBI Taxonomy" id="935700"/>
    <lineage>
        <taxon>Bacteria</taxon>
        <taxon>Pseudomonadati</taxon>
        <taxon>Pseudomonadota</taxon>
        <taxon>Alphaproteobacteria</taxon>
        <taxon>Rhodobacterales</taxon>
        <taxon>Roseobacteraceae</taxon>
        <taxon>Jannaschia</taxon>
    </lineage>
</organism>
<keyword evidence="3" id="KW-1185">Reference proteome</keyword>
<dbReference type="Gene3D" id="3.40.930.10">
    <property type="entry name" value="Mannitol-specific EII, Chain A"/>
    <property type="match status" value="1"/>
</dbReference>
<reference evidence="2 3" key="1">
    <citation type="submission" date="2015-02" db="EMBL/GenBank/DDBJ databases">
        <title>Genome Sequence of Jannaschia aquimarina DSM28248, a member of the Roseobacter clade.</title>
        <authorList>
            <person name="Voget S."/>
            <person name="Daniel R."/>
        </authorList>
    </citation>
    <scope>NUCLEOTIDE SEQUENCE [LARGE SCALE GENOMIC DNA]</scope>
    <source>
        <strain evidence="2 3">GSW-M26</strain>
    </source>
</reference>
<dbReference type="OrthoDB" id="95460at2"/>
<dbReference type="Proteomes" id="UP000032232">
    <property type="component" value="Unassembled WGS sequence"/>
</dbReference>
<comment type="caution">
    <text evidence="2">The sequence shown here is derived from an EMBL/GenBank/DDBJ whole genome shotgun (WGS) entry which is preliminary data.</text>
</comment>
<sequence>MQMNDLLAQGAVKHLGRVSSKKRLLTDLAHTAADAYSLDAEAGLAALQERESLGPTGVGNGVALPHARLPGLDSVQGVFFRLDTPLEYDAADRRPVDLIFALFAPEDAGVAHLKALALVSRTLRNGALLAKLRANSDVQILHTLLTDAEASAAA</sequence>
<feature type="domain" description="PTS EIIA type-2" evidence="1">
    <location>
        <begin position="5"/>
        <end position="148"/>
    </location>
</feature>
<dbReference type="GO" id="GO:0016740">
    <property type="term" value="F:transferase activity"/>
    <property type="evidence" value="ECO:0007669"/>
    <property type="project" value="UniProtKB-KW"/>
</dbReference>
<evidence type="ECO:0000313" key="2">
    <source>
        <dbReference type="EMBL" id="KIT15106.1"/>
    </source>
</evidence>
<dbReference type="CDD" id="cd00211">
    <property type="entry name" value="PTS_IIA_fru"/>
    <property type="match status" value="1"/>
</dbReference>
<dbReference type="RefSeq" id="WP_043920166.1">
    <property type="nucleotide sequence ID" value="NZ_FZPF01000001.1"/>
</dbReference>